<keyword evidence="2" id="KW-1185">Reference proteome</keyword>
<protein>
    <submittedName>
        <fullName evidence="1">Uncharacterized protein</fullName>
    </submittedName>
</protein>
<reference evidence="2" key="2">
    <citation type="submission" date="2015-01" db="EMBL/GenBank/DDBJ databases">
        <title>Evolutionary Origins and Diversification of the Mycorrhizal Mutualists.</title>
        <authorList>
            <consortium name="DOE Joint Genome Institute"/>
            <consortium name="Mycorrhizal Genomics Consortium"/>
            <person name="Kohler A."/>
            <person name="Kuo A."/>
            <person name="Nagy L.G."/>
            <person name="Floudas D."/>
            <person name="Copeland A."/>
            <person name="Barry K.W."/>
            <person name="Cichocki N."/>
            <person name="Veneault-Fourrey C."/>
            <person name="LaButti K."/>
            <person name="Lindquist E.A."/>
            <person name="Lipzen A."/>
            <person name="Lundell T."/>
            <person name="Morin E."/>
            <person name="Murat C."/>
            <person name="Riley R."/>
            <person name="Ohm R."/>
            <person name="Sun H."/>
            <person name="Tunlid A."/>
            <person name="Henrissat B."/>
            <person name="Grigoriev I.V."/>
            <person name="Hibbett D.S."/>
            <person name="Martin F."/>
        </authorList>
    </citation>
    <scope>NUCLEOTIDE SEQUENCE [LARGE SCALE GENOMIC DNA]</scope>
    <source>
        <strain evidence="2">h7</strain>
    </source>
</reference>
<dbReference type="InterPro" id="IPR011990">
    <property type="entry name" value="TPR-like_helical_dom_sf"/>
</dbReference>
<gene>
    <name evidence="1" type="ORF">M413DRAFT_440646</name>
</gene>
<name>A0A0C3CST3_HEBCY</name>
<sequence length="314" mass="35081">MPGFRKGIAKAILDFFWPADPTDGVYNQATTAYAEYQASGKPRDLQLALNKFEAALNARRVANHPQLAVTLINYAAALWAQYEVSGRPETDLWRVIVLEEEALGLWANVVPRPSGYPILLTNLGNAYFDAYLRDRSQESFDKAVSQYKAVQNDESFTPEIRNTALARTGIALWTRCDLDKTSSEGLEEGIDKLEDALKFASSTRDLALESLCLPSLANAYDVRFQRFKHAEDLSSAIEYSHAARQILPKASPERGASLYNLSRLLWARHQETQDKKDLDEAEQIAKEAQGVVKSGELREKIDEVLKAVVAKKGE</sequence>
<dbReference type="AlphaFoldDB" id="A0A0C3CST3"/>
<dbReference type="Proteomes" id="UP000053424">
    <property type="component" value="Unassembled WGS sequence"/>
</dbReference>
<dbReference type="OrthoDB" id="3059123at2759"/>
<reference evidence="1 2" key="1">
    <citation type="submission" date="2014-04" db="EMBL/GenBank/DDBJ databases">
        <authorList>
            <consortium name="DOE Joint Genome Institute"/>
            <person name="Kuo A."/>
            <person name="Gay G."/>
            <person name="Dore J."/>
            <person name="Kohler A."/>
            <person name="Nagy L.G."/>
            <person name="Floudas D."/>
            <person name="Copeland A."/>
            <person name="Barry K.W."/>
            <person name="Cichocki N."/>
            <person name="Veneault-Fourrey C."/>
            <person name="LaButti K."/>
            <person name="Lindquist E.A."/>
            <person name="Lipzen A."/>
            <person name="Lundell T."/>
            <person name="Morin E."/>
            <person name="Murat C."/>
            <person name="Sun H."/>
            <person name="Tunlid A."/>
            <person name="Henrissat B."/>
            <person name="Grigoriev I.V."/>
            <person name="Hibbett D.S."/>
            <person name="Martin F."/>
            <person name="Nordberg H.P."/>
            <person name="Cantor M.N."/>
            <person name="Hua S.X."/>
        </authorList>
    </citation>
    <scope>NUCLEOTIDE SEQUENCE [LARGE SCALE GENOMIC DNA]</scope>
    <source>
        <strain evidence="2">h7</strain>
    </source>
</reference>
<dbReference type="SUPFAM" id="SSF81901">
    <property type="entry name" value="HCP-like"/>
    <property type="match status" value="1"/>
</dbReference>
<dbReference type="STRING" id="686832.A0A0C3CST3"/>
<dbReference type="HOGENOM" id="CLU_885826_0_0_1"/>
<organism evidence="1 2">
    <name type="scientific">Hebeloma cylindrosporum</name>
    <dbReference type="NCBI Taxonomy" id="76867"/>
    <lineage>
        <taxon>Eukaryota</taxon>
        <taxon>Fungi</taxon>
        <taxon>Dikarya</taxon>
        <taxon>Basidiomycota</taxon>
        <taxon>Agaricomycotina</taxon>
        <taxon>Agaricomycetes</taxon>
        <taxon>Agaricomycetidae</taxon>
        <taxon>Agaricales</taxon>
        <taxon>Agaricineae</taxon>
        <taxon>Hymenogastraceae</taxon>
        <taxon>Hebeloma</taxon>
    </lineage>
</organism>
<proteinExistence type="predicted"/>
<dbReference type="EMBL" id="KN831770">
    <property type="protein sequence ID" value="KIM47114.1"/>
    <property type="molecule type" value="Genomic_DNA"/>
</dbReference>
<dbReference type="Gene3D" id="1.25.40.10">
    <property type="entry name" value="Tetratricopeptide repeat domain"/>
    <property type="match status" value="1"/>
</dbReference>
<evidence type="ECO:0000313" key="2">
    <source>
        <dbReference type="Proteomes" id="UP000053424"/>
    </source>
</evidence>
<accession>A0A0C3CST3</accession>
<evidence type="ECO:0000313" key="1">
    <source>
        <dbReference type="EMBL" id="KIM47114.1"/>
    </source>
</evidence>